<feature type="chain" id="PRO_5005807819" evidence="6">
    <location>
        <begin position="23"/>
        <end position="302"/>
    </location>
</feature>
<evidence type="ECO:0000259" key="7">
    <source>
        <dbReference type="PROSITE" id="PS50983"/>
    </source>
</evidence>
<dbReference type="EMBL" id="CXST01000004">
    <property type="protein sequence ID" value="CTQ46783.1"/>
    <property type="molecule type" value="Genomic_DNA"/>
</dbReference>
<keyword evidence="3" id="KW-0813">Transport</keyword>
<dbReference type="GO" id="GO:1901678">
    <property type="term" value="P:iron coordination entity transport"/>
    <property type="evidence" value="ECO:0007669"/>
    <property type="project" value="UniProtKB-ARBA"/>
</dbReference>
<evidence type="ECO:0000256" key="2">
    <source>
        <dbReference type="ARBA" id="ARBA00008814"/>
    </source>
</evidence>
<reference evidence="9" key="1">
    <citation type="submission" date="2015-07" db="EMBL/GenBank/DDBJ databases">
        <authorList>
            <person name="Rodrigo-Torres Lidia"/>
            <person name="Arahal R.David."/>
        </authorList>
    </citation>
    <scope>NUCLEOTIDE SEQUENCE [LARGE SCALE GENOMIC DNA]</scope>
    <source>
        <strain evidence="9">CECT 4801</strain>
    </source>
</reference>
<dbReference type="InterPro" id="IPR002491">
    <property type="entry name" value="ABC_transptr_periplasmic_BD"/>
</dbReference>
<comment type="similarity">
    <text evidence="2">Belongs to the bacterial solute-binding protein 8 family.</text>
</comment>
<dbReference type="CDD" id="cd01140">
    <property type="entry name" value="FatB"/>
    <property type="match status" value="1"/>
</dbReference>
<evidence type="ECO:0000256" key="6">
    <source>
        <dbReference type="SAM" id="SignalP"/>
    </source>
</evidence>
<evidence type="ECO:0000256" key="1">
    <source>
        <dbReference type="ARBA" id="ARBA00004196"/>
    </source>
</evidence>
<dbReference type="Proteomes" id="UP000048926">
    <property type="component" value="Unassembled WGS sequence"/>
</dbReference>
<dbReference type="RefSeq" id="WP_055660851.1">
    <property type="nucleotide sequence ID" value="NZ_CXST01000004.1"/>
</dbReference>
<keyword evidence="4" id="KW-0406">Ion transport</keyword>
<comment type="subcellular location">
    <subcellularLocation>
        <location evidence="1">Cell envelope</location>
    </subcellularLocation>
</comment>
<dbReference type="SUPFAM" id="SSF53807">
    <property type="entry name" value="Helical backbone' metal receptor"/>
    <property type="match status" value="1"/>
</dbReference>
<dbReference type="InterPro" id="IPR051313">
    <property type="entry name" value="Bact_iron-sidero_bind"/>
</dbReference>
<evidence type="ECO:0000256" key="5">
    <source>
        <dbReference type="ARBA" id="ARBA00022729"/>
    </source>
</evidence>
<sequence length="302" mass="31452">MRNFHWVALAFAAALGTQASLADTISIETASGPAEVPSQPAKIAVFDIAAIDTLSALGVEIAGAPANLYVDYLEGVAEAAEPVGTLFEPDFEAINALQPDLIIAGGRSSSQVEALSALAPTIDMTIWGDGLLDQARARLFAYGTLFGKSEEAGKLDQDLANAIDAFKQQGAAAGKALIVLTNGPKISVYGPGSRFGWLHTELGIAPAVVEIEDSTHGEGVSFEFIRDVNPDWLLVIDRAAAVGADGASARETLNNKLVAETTAWKNGQVVYLDAARIYISAGGYQSVLGTLSDLSAAFSKAN</sequence>
<evidence type="ECO:0000256" key="3">
    <source>
        <dbReference type="ARBA" id="ARBA00022448"/>
    </source>
</evidence>
<dbReference type="InterPro" id="IPR033870">
    <property type="entry name" value="FatB"/>
</dbReference>
<accession>A0A0M6YB87</accession>
<dbReference type="PROSITE" id="PS50983">
    <property type="entry name" value="FE_B12_PBP"/>
    <property type="match status" value="1"/>
</dbReference>
<evidence type="ECO:0000313" key="8">
    <source>
        <dbReference type="EMBL" id="CTQ46783.1"/>
    </source>
</evidence>
<dbReference type="GO" id="GO:0030288">
    <property type="term" value="C:outer membrane-bounded periplasmic space"/>
    <property type="evidence" value="ECO:0007669"/>
    <property type="project" value="TreeGrafter"/>
</dbReference>
<dbReference type="PANTHER" id="PTHR30532:SF28">
    <property type="entry name" value="PETROBACTIN-BINDING PROTEIN YCLQ"/>
    <property type="match status" value="1"/>
</dbReference>
<dbReference type="Gene3D" id="3.40.50.1980">
    <property type="entry name" value="Nitrogenase molybdenum iron protein domain"/>
    <property type="match status" value="2"/>
</dbReference>
<gene>
    <name evidence="8" type="primary">yclQ</name>
    <name evidence="8" type="ORF">LAL4801_05242</name>
</gene>
<name>A0A0M6YB87_9HYPH</name>
<keyword evidence="4" id="KW-0410">Iron transport</keyword>
<dbReference type="PANTHER" id="PTHR30532">
    <property type="entry name" value="IRON III DICITRATE-BINDING PERIPLASMIC PROTEIN"/>
    <property type="match status" value="1"/>
</dbReference>
<proteinExistence type="inferred from homology"/>
<keyword evidence="4" id="KW-0408">Iron</keyword>
<feature type="signal peptide" evidence="6">
    <location>
        <begin position="1"/>
        <end position="22"/>
    </location>
</feature>
<dbReference type="OrthoDB" id="63946at2"/>
<evidence type="ECO:0000256" key="4">
    <source>
        <dbReference type="ARBA" id="ARBA00022496"/>
    </source>
</evidence>
<feature type="domain" description="Fe/B12 periplasmic-binding" evidence="7">
    <location>
        <begin position="42"/>
        <end position="302"/>
    </location>
</feature>
<dbReference type="AlphaFoldDB" id="A0A0M6YB87"/>
<evidence type="ECO:0000313" key="9">
    <source>
        <dbReference type="Proteomes" id="UP000048926"/>
    </source>
</evidence>
<dbReference type="Pfam" id="PF01497">
    <property type="entry name" value="Peripla_BP_2"/>
    <property type="match status" value="1"/>
</dbReference>
<keyword evidence="5 6" id="KW-0732">Signal</keyword>
<organism evidence="8 9">
    <name type="scientific">Roseibium aggregatum</name>
    <dbReference type="NCBI Taxonomy" id="187304"/>
    <lineage>
        <taxon>Bacteria</taxon>
        <taxon>Pseudomonadati</taxon>
        <taxon>Pseudomonadota</taxon>
        <taxon>Alphaproteobacteria</taxon>
        <taxon>Hyphomicrobiales</taxon>
        <taxon>Stappiaceae</taxon>
        <taxon>Roseibium</taxon>
    </lineage>
</organism>
<protein>
    <submittedName>
        <fullName evidence="8">Putative ABC transporter solute-binding protein YclQ</fullName>
    </submittedName>
</protein>
<keyword evidence="9" id="KW-1185">Reference proteome</keyword>